<dbReference type="GO" id="GO:0006508">
    <property type="term" value="P:proteolysis"/>
    <property type="evidence" value="ECO:0007669"/>
    <property type="project" value="UniProtKB-KW"/>
</dbReference>
<comment type="caution">
    <text evidence="3">The sequence shown here is derived from an EMBL/GenBank/DDBJ whole genome shotgun (WGS) entry which is preliminary data.</text>
</comment>
<dbReference type="PANTHER" id="PTHR10795">
    <property type="entry name" value="PROPROTEIN CONVERTASE SUBTILISIN/KEXIN"/>
    <property type="match status" value="1"/>
</dbReference>
<reference evidence="3 4" key="1">
    <citation type="journal article" date="2019" name="Nat. Plants">
        <title>Stout camphor tree genome fills gaps in understanding of flowering plant genome evolution.</title>
        <authorList>
            <person name="Chaw S.M."/>
            <person name="Liu Y.C."/>
            <person name="Wu Y.W."/>
            <person name="Wang H.Y."/>
            <person name="Lin C.I."/>
            <person name="Wu C.S."/>
            <person name="Ke H.M."/>
            <person name="Chang L.Y."/>
            <person name="Hsu C.Y."/>
            <person name="Yang H.T."/>
            <person name="Sudianto E."/>
            <person name="Hsu M.H."/>
            <person name="Wu K.P."/>
            <person name="Wang L.N."/>
            <person name="Leebens-Mack J.H."/>
            <person name="Tsai I.J."/>
        </authorList>
    </citation>
    <scope>NUCLEOTIDE SEQUENCE [LARGE SCALE GENOMIC DNA]</scope>
    <source>
        <strain evidence="4">cv. Chaw 1501</strain>
        <tissue evidence="3">Young leaves</tissue>
    </source>
</reference>
<gene>
    <name evidence="3" type="ORF">CKAN_00989100</name>
</gene>
<dbReference type="InterPro" id="IPR045051">
    <property type="entry name" value="SBT"/>
</dbReference>
<evidence type="ECO:0000256" key="2">
    <source>
        <dbReference type="ARBA" id="ARBA00022729"/>
    </source>
</evidence>
<sequence>MELSRNSTFGEDIIIGITDSGIWPESSSFDDSGYGPIPSRWKGICEEGEQFNAEQCNRKLIGARYYMKERREHFTMEDYRSLCDSFGHGTHCAFIAAGSPVRLQGIRVAMRMGASCLSCCYLQDFT</sequence>
<accession>A0A3S3Q9I0</accession>
<keyword evidence="3" id="KW-0378">Hydrolase</keyword>
<keyword evidence="4" id="KW-1185">Reference proteome</keyword>
<evidence type="ECO:0000313" key="3">
    <source>
        <dbReference type="EMBL" id="RWR81217.1"/>
    </source>
</evidence>
<keyword evidence="3" id="KW-0645">Protease</keyword>
<organism evidence="3 4">
    <name type="scientific">Cinnamomum micranthum f. kanehirae</name>
    <dbReference type="NCBI Taxonomy" id="337451"/>
    <lineage>
        <taxon>Eukaryota</taxon>
        <taxon>Viridiplantae</taxon>
        <taxon>Streptophyta</taxon>
        <taxon>Embryophyta</taxon>
        <taxon>Tracheophyta</taxon>
        <taxon>Spermatophyta</taxon>
        <taxon>Magnoliopsida</taxon>
        <taxon>Magnoliidae</taxon>
        <taxon>Laurales</taxon>
        <taxon>Lauraceae</taxon>
        <taxon>Cinnamomum</taxon>
    </lineage>
</organism>
<name>A0A3S3Q9I0_9MAGN</name>
<dbReference type="EMBL" id="QPKB01000003">
    <property type="protein sequence ID" value="RWR81217.1"/>
    <property type="molecule type" value="Genomic_DNA"/>
</dbReference>
<dbReference type="InterPro" id="IPR036852">
    <property type="entry name" value="Peptidase_S8/S53_dom_sf"/>
</dbReference>
<evidence type="ECO:0000256" key="1">
    <source>
        <dbReference type="ARBA" id="ARBA00011073"/>
    </source>
</evidence>
<evidence type="ECO:0000313" key="4">
    <source>
        <dbReference type="Proteomes" id="UP000283530"/>
    </source>
</evidence>
<proteinExistence type="inferred from homology"/>
<keyword evidence="2" id="KW-0732">Signal</keyword>
<comment type="similarity">
    <text evidence="1">Belongs to the peptidase S8 family.</text>
</comment>
<dbReference type="AlphaFoldDB" id="A0A3S3Q9I0"/>
<dbReference type="Proteomes" id="UP000283530">
    <property type="component" value="Unassembled WGS sequence"/>
</dbReference>
<dbReference type="SUPFAM" id="SSF52743">
    <property type="entry name" value="Subtilisin-like"/>
    <property type="match status" value="1"/>
</dbReference>
<dbReference type="OrthoDB" id="4803627at2759"/>
<dbReference type="STRING" id="337451.A0A3S3Q9I0"/>
<protein>
    <submittedName>
        <fullName evidence="3">Subtilisin-like protein protease SBT3.5</fullName>
    </submittedName>
</protein>
<dbReference type="GO" id="GO:0004252">
    <property type="term" value="F:serine-type endopeptidase activity"/>
    <property type="evidence" value="ECO:0007669"/>
    <property type="project" value="InterPro"/>
</dbReference>
<dbReference type="Gene3D" id="3.40.50.200">
    <property type="entry name" value="Peptidase S8/S53 domain"/>
    <property type="match status" value="1"/>
</dbReference>